<dbReference type="Pfam" id="PF00069">
    <property type="entry name" value="Pkinase"/>
    <property type="match status" value="1"/>
</dbReference>
<accession>A0AAP0Q0K6</accession>
<dbReference type="FunFam" id="1.10.510.10:FF:000095">
    <property type="entry name" value="protein STRUBBELIG-RECEPTOR FAMILY 8"/>
    <property type="match status" value="1"/>
</dbReference>
<dbReference type="PROSITE" id="PS51257">
    <property type="entry name" value="PROKAR_LIPOPROTEIN"/>
    <property type="match status" value="1"/>
</dbReference>
<evidence type="ECO:0000256" key="2">
    <source>
        <dbReference type="ARBA" id="ARBA00022840"/>
    </source>
</evidence>
<evidence type="ECO:0000256" key="1">
    <source>
        <dbReference type="ARBA" id="ARBA00022741"/>
    </source>
</evidence>
<dbReference type="EMBL" id="JBBNAF010000002">
    <property type="protein sequence ID" value="KAK9162505.1"/>
    <property type="molecule type" value="Genomic_DNA"/>
</dbReference>
<dbReference type="InterPro" id="IPR008266">
    <property type="entry name" value="Tyr_kinase_AS"/>
</dbReference>
<comment type="caution">
    <text evidence="5">The sequence shown here is derived from an EMBL/GenBank/DDBJ whole genome shotgun (WGS) entry which is preliminary data.</text>
</comment>
<organism evidence="5 6">
    <name type="scientific">Stephania yunnanensis</name>
    <dbReference type="NCBI Taxonomy" id="152371"/>
    <lineage>
        <taxon>Eukaryota</taxon>
        <taxon>Viridiplantae</taxon>
        <taxon>Streptophyta</taxon>
        <taxon>Embryophyta</taxon>
        <taxon>Tracheophyta</taxon>
        <taxon>Spermatophyta</taxon>
        <taxon>Magnoliopsida</taxon>
        <taxon>Ranunculales</taxon>
        <taxon>Menispermaceae</taxon>
        <taxon>Menispermoideae</taxon>
        <taxon>Cissampelideae</taxon>
        <taxon>Stephania</taxon>
    </lineage>
</organism>
<dbReference type="SUPFAM" id="SSF56112">
    <property type="entry name" value="Protein kinase-like (PK-like)"/>
    <property type="match status" value="1"/>
</dbReference>
<evidence type="ECO:0000256" key="3">
    <source>
        <dbReference type="PROSITE-ProRule" id="PRU10141"/>
    </source>
</evidence>
<dbReference type="FunFam" id="3.30.200.20:FF:000162">
    <property type="entry name" value="Adenine nucleotide alpha hydrolase-like domain kinase"/>
    <property type="match status" value="1"/>
</dbReference>
<proteinExistence type="predicted"/>
<dbReference type="GO" id="GO:0004713">
    <property type="term" value="F:protein tyrosine kinase activity"/>
    <property type="evidence" value="ECO:0007669"/>
    <property type="project" value="InterPro"/>
</dbReference>
<dbReference type="PROSITE" id="PS00107">
    <property type="entry name" value="PROTEIN_KINASE_ATP"/>
    <property type="match status" value="1"/>
</dbReference>
<feature type="binding site" evidence="3">
    <location>
        <position position="344"/>
    </location>
    <ligand>
        <name>ATP</name>
        <dbReference type="ChEBI" id="CHEBI:30616"/>
    </ligand>
</feature>
<dbReference type="InterPro" id="IPR020635">
    <property type="entry name" value="Tyr_kinase_cat_dom"/>
</dbReference>
<dbReference type="PANTHER" id="PTHR47989">
    <property type="entry name" value="OS01G0750732 PROTEIN"/>
    <property type="match status" value="1"/>
</dbReference>
<dbReference type="SMART" id="SM00219">
    <property type="entry name" value="TyrKc"/>
    <property type="match status" value="1"/>
</dbReference>
<keyword evidence="1 3" id="KW-0547">Nucleotide-binding</keyword>
<feature type="domain" description="Protein kinase" evidence="4">
    <location>
        <begin position="316"/>
        <end position="592"/>
    </location>
</feature>
<evidence type="ECO:0000313" key="6">
    <source>
        <dbReference type="Proteomes" id="UP001420932"/>
    </source>
</evidence>
<dbReference type="CDD" id="cd14066">
    <property type="entry name" value="STKc_IRAK"/>
    <property type="match status" value="1"/>
</dbReference>
<dbReference type="GO" id="GO:0005524">
    <property type="term" value="F:ATP binding"/>
    <property type="evidence" value="ECO:0007669"/>
    <property type="project" value="UniProtKB-UniRule"/>
</dbReference>
<evidence type="ECO:0000259" key="4">
    <source>
        <dbReference type="PROSITE" id="PS50011"/>
    </source>
</evidence>
<dbReference type="InterPro" id="IPR000719">
    <property type="entry name" value="Prot_kinase_dom"/>
</dbReference>
<keyword evidence="2 3" id="KW-0067">ATP-binding</keyword>
<dbReference type="AlphaFoldDB" id="A0AAP0Q0K6"/>
<dbReference type="InterPro" id="IPR011009">
    <property type="entry name" value="Kinase-like_dom_sf"/>
</dbReference>
<dbReference type="Gene3D" id="1.10.510.10">
    <property type="entry name" value="Transferase(Phosphotransferase) domain 1"/>
    <property type="match status" value="1"/>
</dbReference>
<evidence type="ECO:0000313" key="5">
    <source>
        <dbReference type="EMBL" id="KAK9162505.1"/>
    </source>
</evidence>
<gene>
    <name evidence="5" type="ORF">Syun_003407</name>
</gene>
<name>A0AAP0Q0K6_9MAGN</name>
<dbReference type="InterPro" id="IPR017441">
    <property type="entry name" value="Protein_kinase_ATP_BS"/>
</dbReference>
<dbReference type="PROSITE" id="PS50011">
    <property type="entry name" value="PROTEIN_KINASE_DOM"/>
    <property type="match status" value="1"/>
</dbReference>
<keyword evidence="6" id="KW-1185">Reference proteome</keyword>
<dbReference type="PANTHER" id="PTHR47989:SF14">
    <property type="entry name" value="INACTIVE PROTEIN KINASE SELMODRAFT_444075"/>
    <property type="match status" value="1"/>
</dbReference>
<sequence length="608" mass="68562">MEKGQQSSSSLVVLACDATRDHNVNEFNLMVNEIRLRGDILGRGDTLLVLGVLHSVHHPMGYHTKIYTASLFGVNDWAIEDQVSKKVDNFISLLMQSAARCQDEGVSIQVKIVAGMPIKEVILQEAMSSNATWILIDRQLRRDVSFYVKWLPCKVAVILDNLSVEVRKTSITTNSDVSEKKLFFSLSKVVQPSSDVHGSAKEEQSIFPGGNYSASSNSLDSSEIHKFDSFSSSLFSSEGYAYSSSDISQISSEQAKSDHNKLKNRGPTVNQIFGNHQKYSETTPVLCAGCGLRTIMYIREAMRFRYSEILAATSEFSRENILGEGGYGYVYKGRLKDGHIIAAKVWKQSSTQGHAEFFSEVYVLSFVRHKNIVMLLGYCSEMNQKILVYEYICNKSLEWHLFDKSASALDWHKRRAIAIGVAKGLRFLHEECRGGPIIHRDLRPSNILLTHDFVPMLCDFGLAKWKRGEETIHTRVLGTLGYLAPEYAENGIVSVRTDAYAYGVVLLQLISGRKVFELHREEQDQALKQWAEKLIVKLALHELTDPRLGDAYDMHELYNMAKAAYLCVRESPEMRPSMSEVVRLLEGEHSRADDLAQQFIPHYTNMMG</sequence>
<reference evidence="5 6" key="1">
    <citation type="submission" date="2024-01" db="EMBL/GenBank/DDBJ databases">
        <title>Genome assemblies of Stephania.</title>
        <authorList>
            <person name="Yang L."/>
        </authorList>
    </citation>
    <scope>NUCLEOTIDE SEQUENCE [LARGE SCALE GENOMIC DNA]</scope>
    <source>
        <strain evidence="5">YNDBR</strain>
        <tissue evidence="5">Leaf</tissue>
    </source>
</reference>
<protein>
    <recommendedName>
        <fullName evidence="4">Protein kinase domain-containing protein</fullName>
    </recommendedName>
</protein>
<dbReference type="Proteomes" id="UP001420932">
    <property type="component" value="Unassembled WGS sequence"/>
</dbReference>
<dbReference type="Gene3D" id="3.30.200.20">
    <property type="entry name" value="Phosphorylase Kinase, domain 1"/>
    <property type="match status" value="1"/>
</dbReference>
<dbReference type="PROSITE" id="PS00109">
    <property type="entry name" value="PROTEIN_KINASE_TYR"/>
    <property type="match status" value="1"/>
</dbReference>